<reference evidence="1 2" key="1">
    <citation type="submission" date="2019-06" db="EMBL/GenBank/DDBJ databases">
        <title>Draft genomes of female and male turbot (Scophthalmus maximus).</title>
        <authorList>
            <person name="Xu H."/>
            <person name="Xu X.-W."/>
            <person name="Shao C."/>
            <person name="Chen S."/>
        </authorList>
    </citation>
    <scope>NUCLEOTIDE SEQUENCE [LARGE SCALE GENOMIC DNA]</scope>
    <source>
        <strain evidence="1">Ysfricsl-2016a</strain>
        <tissue evidence="1">Blood</tissue>
    </source>
</reference>
<proteinExistence type="predicted"/>
<evidence type="ECO:0000313" key="2">
    <source>
        <dbReference type="Proteomes" id="UP000438429"/>
    </source>
</evidence>
<comment type="caution">
    <text evidence="1">The sequence shown here is derived from an EMBL/GenBank/DDBJ whole genome shotgun (WGS) entry which is preliminary data.</text>
</comment>
<accession>A0A6A4T1J0</accession>
<organism evidence="1 2">
    <name type="scientific">Scophthalmus maximus</name>
    <name type="common">Turbot</name>
    <name type="synonym">Psetta maxima</name>
    <dbReference type="NCBI Taxonomy" id="52904"/>
    <lineage>
        <taxon>Eukaryota</taxon>
        <taxon>Metazoa</taxon>
        <taxon>Chordata</taxon>
        <taxon>Craniata</taxon>
        <taxon>Vertebrata</taxon>
        <taxon>Euteleostomi</taxon>
        <taxon>Actinopterygii</taxon>
        <taxon>Neopterygii</taxon>
        <taxon>Teleostei</taxon>
        <taxon>Neoteleostei</taxon>
        <taxon>Acanthomorphata</taxon>
        <taxon>Carangaria</taxon>
        <taxon>Pleuronectiformes</taxon>
        <taxon>Pleuronectoidei</taxon>
        <taxon>Scophthalmidae</taxon>
        <taxon>Scophthalmus</taxon>
    </lineage>
</organism>
<protein>
    <submittedName>
        <fullName evidence="1">Uncharacterized protein</fullName>
    </submittedName>
</protein>
<evidence type="ECO:0000313" key="1">
    <source>
        <dbReference type="EMBL" id="KAF0038178.1"/>
    </source>
</evidence>
<sequence>MHSGDTLLLVAVSVRNEQHARTRQNGHLNMEQQEEMGEKASNYIRNLHIIGRSRYAHPPTKQRDPELATHDQEASFGILELAVDCLANSASDIIDFTSVLTSPDSLEDQ</sequence>
<name>A0A6A4T1J0_SCOMX</name>
<gene>
    <name evidence="1" type="ORF">F2P81_008662</name>
</gene>
<dbReference type="AlphaFoldDB" id="A0A6A4T1J0"/>
<dbReference type="Proteomes" id="UP000438429">
    <property type="component" value="Unassembled WGS sequence"/>
</dbReference>
<dbReference type="EMBL" id="VEVO01000008">
    <property type="protein sequence ID" value="KAF0038178.1"/>
    <property type="molecule type" value="Genomic_DNA"/>
</dbReference>